<proteinExistence type="predicted"/>
<dbReference type="AlphaFoldDB" id="A0A7J3SL38"/>
<organism evidence="1">
    <name type="scientific">Fervidicoccus fontis</name>
    <dbReference type="NCBI Taxonomy" id="683846"/>
    <lineage>
        <taxon>Archaea</taxon>
        <taxon>Thermoproteota</taxon>
        <taxon>Thermoprotei</taxon>
        <taxon>Fervidicoccales</taxon>
        <taxon>Fervidicoccaceae</taxon>
        <taxon>Fervidicoccus</taxon>
    </lineage>
</organism>
<gene>
    <name evidence="1" type="ORF">ENW83_02130</name>
</gene>
<name>A0A7J3SL38_9CREN</name>
<sequence>MYQVPMKRILNADERKMKRNPRNEDLYFILRKGLEGKIWLEKVLDAITECETGGYETILILDKNTKRGIKVITRPDPSVGGNVPVEWKEISLLSSEDEWNALLESLGMCDDARILRQGDLVFVECLNPSISSEDGVSVLKNFDDPEVFCYYGWDE</sequence>
<dbReference type="EMBL" id="DTLS01000057">
    <property type="protein sequence ID" value="HGZ59992.1"/>
    <property type="molecule type" value="Genomic_DNA"/>
</dbReference>
<accession>A0A7J3SL38</accession>
<protein>
    <submittedName>
        <fullName evidence="1">Uncharacterized protein</fullName>
    </submittedName>
</protein>
<evidence type="ECO:0000313" key="1">
    <source>
        <dbReference type="EMBL" id="HGZ59992.1"/>
    </source>
</evidence>
<comment type="caution">
    <text evidence="1">The sequence shown here is derived from an EMBL/GenBank/DDBJ whole genome shotgun (WGS) entry which is preliminary data.</text>
</comment>
<reference evidence="1" key="1">
    <citation type="journal article" date="2020" name="mSystems">
        <title>Genome- and Community-Level Interaction Insights into Carbon Utilization and Element Cycling Functions of Hydrothermarchaeota in Hydrothermal Sediment.</title>
        <authorList>
            <person name="Zhou Z."/>
            <person name="Liu Y."/>
            <person name="Xu W."/>
            <person name="Pan J."/>
            <person name="Luo Z.H."/>
            <person name="Li M."/>
        </authorList>
    </citation>
    <scope>NUCLEOTIDE SEQUENCE [LARGE SCALE GENOMIC DNA]</scope>
    <source>
        <strain evidence="1">SpSt-885</strain>
    </source>
</reference>